<evidence type="ECO:0000259" key="1">
    <source>
        <dbReference type="Pfam" id="PF16841"/>
    </source>
</evidence>
<dbReference type="PANTHER" id="PTHR43737:SF1">
    <property type="entry name" value="DUF1501 DOMAIN-CONTAINING PROTEIN"/>
    <property type="match status" value="1"/>
</dbReference>
<protein>
    <submittedName>
        <fullName evidence="2">Putative xylan-binding protein with Ca-dependent carbohydrate-binding module</fullName>
    </submittedName>
</protein>
<dbReference type="Proteomes" id="UP000247811">
    <property type="component" value="Unassembled WGS sequence"/>
</dbReference>
<proteinExistence type="predicted"/>
<accession>A0A318HE41</accession>
<dbReference type="EMBL" id="QJJS01000003">
    <property type="protein sequence ID" value="PXW97963.1"/>
    <property type="molecule type" value="Genomic_DNA"/>
</dbReference>
<organism evidence="2 3">
    <name type="scientific">Sphaerotilus hippei</name>
    <dbReference type="NCBI Taxonomy" id="744406"/>
    <lineage>
        <taxon>Bacteria</taxon>
        <taxon>Pseudomonadati</taxon>
        <taxon>Pseudomonadota</taxon>
        <taxon>Betaproteobacteria</taxon>
        <taxon>Burkholderiales</taxon>
        <taxon>Sphaerotilaceae</taxon>
        <taxon>Sphaerotilus</taxon>
    </lineage>
</organism>
<dbReference type="InterPro" id="IPR014917">
    <property type="entry name" value="DUF1800"/>
</dbReference>
<dbReference type="Pfam" id="PF16841">
    <property type="entry name" value="CBM60"/>
    <property type="match status" value="1"/>
</dbReference>
<reference evidence="2 3" key="1">
    <citation type="submission" date="2018-05" db="EMBL/GenBank/DDBJ databases">
        <title>Genomic Encyclopedia of Type Strains, Phase IV (KMG-IV): sequencing the most valuable type-strain genomes for metagenomic binning, comparative biology and taxonomic classification.</title>
        <authorList>
            <person name="Goeker M."/>
        </authorList>
    </citation>
    <scope>NUCLEOTIDE SEQUENCE [LARGE SCALE GENOMIC DNA]</scope>
    <source>
        <strain evidence="2 3">DSM 566</strain>
    </source>
</reference>
<sequence length="729" mass="77798">MATALALLSACGGGGDEAAEASAATAAGTDTAAAATTDGTTTTTEARTAQALAVSTPTLTVRARATLYGGVGPIMVVRINGVQIGSVEVRSTTTASYSFSAATLVGGAKVEVVFTNDQYNASTGEDRNLYIEQLSDGTSTVLPTATGAVVDWGSGAEAFDNVLVWPGRTDLTSAGALRLTWPVTTTASTAATVLAQRAEASRFLMQATFGPTPGDIDTVLAKGQSGWIDAQLALPVTDHYVPYVDLSYSLGPDYRAGGSKRDGYRVSTAFWSAARSAPDQLRRRTAFALHQILMASMNDSTVAYNDRAYAHYLDGLNRHALGNFRALLEEVALSPAMGLYLSHLRNRKEDTSTGRLPDENFAREVMQLFTIGLYELNSDGSYKRDSAGKPIETYGNADVMAMAKVFTGFSWGFPDSQLTEANFLWGGPDYTQAVDQRLDVQRMKAYPGQHSTAQKTLFAGKSWAVTLPAGATAANDLRIALDTLFNHPNVGPFIGRQLIQRLVTSQPSAAYVGRVAAVFANNGKGVRGDLAAVVRAILTDAEARGTPTATSGKLREPVLRVAHWMRAFESTSVSNTFTFSWDVMPTGQMALYAPSVFGYFRPGYVPPNTAFSTSGMTVPEFQIVNEATAASWVNLAENMAWYGLGWVNNRQEISSAYAEQVRLLNAGDTAGFLDSLDVMLMGGRMSTSLRQAITDAMATVWVTGSGSALARTRMAVFIVMASPEYLVQR</sequence>
<feature type="domain" description="Carbohydrate binding module xylan-binding" evidence="1">
    <location>
        <begin position="58"/>
        <end position="134"/>
    </location>
</feature>
<comment type="caution">
    <text evidence="2">The sequence shown here is derived from an EMBL/GenBank/DDBJ whole genome shotgun (WGS) entry which is preliminary data.</text>
</comment>
<keyword evidence="3" id="KW-1185">Reference proteome</keyword>
<dbReference type="InterPro" id="IPR031768">
    <property type="entry name" value="CBM60_xylan-bd"/>
</dbReference>
<evidence type="ECO:0000313" key="3">
    <source>
        <dbReference type="Proteomes" id="UP000247811"/>
    </source>
</evidence>
<dbReference type="Pfam" id="PF08811">
    <property type="entry name" value="DUF1800"/>
    <property type="match status" value="1"/>
</dbReference>
<dbReference type="Gene3D" id="2.60.60.40">
    <property type="match status" value="1"/>
</dbReference>
<dbReference type="PANTHER" id="PTHR43737">
    <property type="entry name" value="BLL7424 PROTEIN"/>
    <property type="match status" value="1"/>
</dbReference>
<dbReference type="AlphaFoldDB" id="A0A318HE41"/>
<name>A0A318HE41_9BURK</name>
<evidence type="ECO:0000313" key="2">
    <source>
        <dbReference type="EMBL" id="PXW97963.1"/>
    </source>
</evidence>
<gene>
    <name evidence="2" type="ORF">C7444_10354</name>
</gene>